<keyword evidence="1" id="KW-0812">Transmembrane</keyword>
<reference evidence="2" key="2">
    <citation type="submission" date="2014-06" db="EMBL/GenBank/DDBJ databases">
        <authorList>
            <person name="Aslett M."/>
            <person name="De Silva Nishadi"/>
        </authorList>
    </citation>
    <scope>NUCLEOTIDE SEQUENCE</scope>
    <source>
        <strain evidence="2">Bond</strain>
    </source>
</reference>
<organism evidence="2">
    <name type="scientific">Babesia bigemina</name>
    <dbReference type="NCBI Taxonomy" id="5866"/>
    <lineage>
        <taxon>Eukaryota</taxon>
        <taxon>Sar</taxon>
        <taxon>Alveolata</taxon>
        <taxon>Apicomplexa</taxon>
        <taxon>Aconoidasida</taxon>
        <taxon>Piroplasmida</taxon>
        <taxon>Babesiidae</taxon>
        <taxon>Babesia</taxon>
    </lineage>
</organism>
<evidence type="ECO:0000313" key="2">
    <source>
        <dbReference type="EMBL" id="CDR71526.1"/>
    </source>
</evidence>
<evidence type="ECO:0000256" key="1">
    <source>
        <dbReference type="SAM" id="Phobius"/>
    </source>
</evidence>
<dbReference type="GeneID" id="24561752"/>
<name>A0A061BJ75_BABBI</name>
<dbReference type="EMBL" id="LK054979">
    <property type="protein sequence ID" value="CDR71526.1"/>
    <property type="molecule type" value="Genomic_DNA"/>
</dbReference>
<dbReference type="RefSeq" id="XP_012770472.1">
    <property type="nucleotide sequence ID" value="XM_012915018.1"/>
</dbReference>
<dbReference type="VEuPathDB" id="PiroplasmaDB:BBBOND_0001780"/>
<dbReference type="AlphaFoldDB" id="A0A061BJ75"/>
<gene>
    <name evidence="2" type="ORF">BBBOND_0001780</name>
</gene>
<reference evidence="2" key="1">
    <citation type="journal article" date="2014" name="Nucleic Acids Res.">
        <title>The evolutionary dynamics of variant antigen genes in Babesia reveal a history of genomic innovation underlying host-parasite interaction.</title>
        <authorList>
            <person name="Jackson A.P."/>
            <person name="Otto T.D."/>
            <person name="Darby A."/>
            <person name="Ramaprasad A."/>
            <person name="Xia D."/>
            <person name="Echaide I.E."/>
            <person name="Farber M."/>
            <person name="Gahlot S."/>
            <person name="Gamble J."/>
            <person name="Gupta D."/>
            <person name="Gupta Y."/>
            <person name="Jackson L."/>
            <person name="Malandrin L."/>
            <person name="Malas T.B."/>
            <person name="Moussa E."/>
            <person name="Nair M."/>
            <person name="Reid AJ."/>
            <person name="Sanders M."/>
            <person name="Sharma J."/>
            <person name="Tracey A."/>
            <person name="Quail M.A."/>
            <person name="Weir W."/>
            <person name="Wastling J.M."/>
            <person name="Hall N."/>
            <person name="Willadsen P."/>
            <person name="Lingelbach K."/>
            <person name="Shiels B."/>
            <person name="Tait A."/>
            <person name="Berriman M."/>
            <person name="Allred D.R."/>
            <person name="Pain A."/>
        </authorList>
    </citation>
    <scope>NUCLEOTIDE SEQUENCE</scope>
    <source>
        <strain evidence="2">Bond</strain>
    </source>
</reference>
<protein>
    <submittedName>
        <fullName evidence="2">Uncharacterized protein</fullName>
    </submittedName>
</protein>
<keyword evidence="1" id="KW-1133">Transmembrane helix</keyword>
<accession>A0A061BJ75</accession>
<feature type="transmembrane region" description="Helical" evidence="1">
    <location>
        <begin position="166"/>
        <end position="187"/>
    </location>
</feature>
<dbReference type="KEGG" id="bbig:BBBOND_0001780"/>
<sequence>MSSLAMSQSCMLAIEDNVHCGPYLQTLFCDTYYYIAAKHTNVYLSWAVYLPWTLYDYLKSLFDSFSSISCQDWGCSTCVDGSSCKPGKHGDGYGCKCRSLVGCRGVMSILYSYGFTFGDVKKLLSGDQRRYCRNLYAQLQNVLKSQYFTKLFEECDNFIWTIRQPFSYLVLTLWLLSFLYLIHIMVIRLDLLHIKSHLHSPSSHRIAAQSLLAAARVNKLNRVFYLQP</sequence>
<keyword evidence="1" id="KW-0472">Membrane</keyword>
<proteinExistence type="predicted"/>